<evidence type="ECO:0000256" key="10">
    <source>
        <dbReference type="RuleBase" id="RU351113"/>
    </source>
</evidence>
<evidence type="ECO:0000256" key="7">
    <source>
        <dbReference type="ARBA" id="ARBA00023136"/>
    </source>
</evidence>
<keyword evidence="4 10" id="KW-0812">Transmembrane</keyword>
<evidence type="ECO:0000256" key="8">
    <source>
        <dbReference type="ARBA" id="ARBA00023170"/>
    </source>
</evidence>
<feature type="transmembrane region" description="Helical" evidence="10">
    <location>
        <begin position="264"/>
        <end position="284"/>
    </location>
</feature>
<keyword evidence="7 10" id="KW-0472">Membrane</keyword>
<evidence type="ECO:0000256" key="3">
    <source>
        <dbReference type="ARBA" id="ARBA00022606"/>
    </source>
</evidence>
<feature type="transmembrane region" description="Helical" evidence="10">
    <location>
        <begin position="62"/>
        <end position="84"/>
    </location>
</feature>
<feature type="transmembrane region" description="Helical" evidence="10">
    <location>
        <begin position="360"/>
        <end position="384"/>
    </location>
</feature>
<feature type="transmembrane region" description="Helical" evidence="10">
    <location>
        <begin position="134"/>
        <end position="151"/>
    </location>
</feature>
<comment type="similarity">
    <text evidence="10">Belongs to the insect chemoreceptor superfamily. Heteromeric odorant receptor channel (TC 1.A.69) family.</text>
</comment>
<keyword evidence="2" id="KW-1003">Cell membrane</keyword>
<accession>A0A889XL67</accession>
<feature type="transmembrane region" description="Helical" evidence="10">
    <location>
        <begin position="7"/>
        <end position="26"/>
    </location>
</feature>
<evidence type="ECO:0000256" key="4">
    <source>
        <dbReference type="ARBA" id="ARBA00022692"/>
    </source>
</evidence>
<dbReference type="AlphaFoldDB" id="A0A889XL67"/>
<evidence type="ECO:0000256" key="9">
    <source>
        <dbReference type="ARBA" id="ARBA00023224"/>
    </source>
</evidence>
<name>A0A889XL67_9NEOP</name>
<sequence>MGFLLKNTIWPLTLCLNLIKLFGFLVPGELTERQRTLWYFYQSFWFIYLAGIYIIVQAGDLILIWGDVSLMVSTSFLLFTNIALGMKIINVMIRGRAVQDIIDDGEEELVNEDRDEGLEIVRSYSRCNREVSQFLYLYVFLTVLTVLGWAASAEKSTLPLRAWYPFDTSKSPAFEITYFHQVSALYISASLNVSLDTLATCLIAVCRCRLKLLNLALLNLCIGDNGDLQTHDEAVLPRLKSSLRRHQAVLKSAGEIQRCFSEPILAQFTVSMVIICVTAYQLAVELHNTPKNVVRIVGMTAYLFCMILQVFLYCYQGNQLMVESTEVTSAAYSCPWYLCSLRSRRALLIIMIRSKRASQLTAGGFTTLSLTCFTAIVKASYTFFTMLQRVEDRQK</sequence>
<gene>
    <name evidence="11" type="primary">OR20</name>
</gene>
<proteinExistence type="evidence at transcript level"/>
<keyword evidence="9 10" id="KW-0807">Transducer</keyword>
<keyword evidence="8 10" id="KW-0675">Receptor</keyword>
<dbReference type="GO" id="GO:0005549">
    <property type="term" value="F:odorant binding"/>
    <property type="evidence" value="ECO:0007669"/>
    <property type="project" value="InterPro"/>
</dbReference>
<dbReference type="EMBL" id="MT380393">
    <property type="protein sequence ID" value="QRF70983.1"/>
    <property type="molecule type" value="mRNA"/>
</dbReference>
<dbReference type="GO" id="GO:0007165">
    <property type="term" value="P:signal transduction"/>
    <property type="evidence" value="ECO:0007669"/>
    <property type="project" value="UniProtKB-KW"/>
</dbReference>
<protein>
    <recommendedName>
        <fullName evidence="10">Odorant receptor</fullName>
    </recommendedName>
</protein>
<feature type="transmembrane region" description="Helical" evidence="10">
    <location>
        <begin position="38"/>
        <end position="56"/>
    </location>
</feature>
<evidence type="ECO:0000256" key="6">
    <source>
        <dbReference type="ARBA" id="ARBA00022989"/>
    </source>
</evidence>
<reference evidence="11" key="1">
    <citation type="journal article" name="PLoS ONE">
        <title>Identification of chemosensory genes from the antennal transcriptome of Semiothisa cinerearia.</title>
        <authorList>
            <person name="Liu P."/>
            <person name="Zhang X."/>
            <person name="Meng R."/>
            <person name="Liu C."/>
            <person name="Li M."/>
            <person name="Zhang T."/>
        </authorList>
    </citation>
    <scope>NUCLEOTIDE SEQUENCE</scope>
</reference>
<evidence type="ECO:0000313" key="11">
    <source>
        <dbReference type="EMBL" id="QRF70983.1"/>
    </source>
</evidence>
<dbReference type="Pfam" id="PF02949">
    <property type="entry name" value="7tm_6"/>
    <property type="match status" value="1"/>
</dbReference>
<comment type="caution">
    <text evidence="10">Lacks conserved residue(s) required for the propagation of feature annotation.</text>
</comment>
<dbReference type="InterPro" id="IPR004117">
    <property type="entry name" value="7tm6_olfct_rcpt"/>
</dbReference>
<dbReference type="GO" id="GO:0005886">
    <property type="term" value="C:plasma membrane"/>
    <property type="evidence" value="ECO:0007669"/>
    <property type="project" value="UniProtKB-SubCell"/>
</dbReference>
<organism evidence="11">
    <name type="scientific">Semiothisa cinerearia</name>
    <dbReference type="NCBI Taxonomy" id="2249628"/>
    <lineage>
        <taxon>Eukaryota</taxon>
        <taxon>Metazoa</taxon>
        <taxon>Ecdysozoa</taxon>
        <taxon>Arthropoda</taxon>
        <taxon>Hexapoda</taxon>
        <taxon>Insecta</taxon>
        <taxon>Pterygota</taxon>
        <taxon>Neoptera</taxon>
        <taxon>Endopterygota</taxon>
        <taxon>Lepidoptera</taxon>
        <taxon>Glossata</taxon>
        <taxon>Ditrysia</taxon>
        <taxon>Geometroidea</taxon>
        <taxon>Geometridae</taxon>
        <taxon>Ennominae</taxon>
        <taxon>Semiothisa</taxon>
    </lineage>
</organism>
<keyword evidence="5 10" id="KW-0552">Olfaction</keyword>
<evidence type="ECO:0000256" key="5">
    <source>
        <dbReference type="ARBA" id="ARBA00022725"/>
    </source>
</evidence>
<dbReference type="PANTHER" id="PTHR21137">
    <property type="entry name" value="ODORANT RECEPTOR"/>
    <property type="match status" value="1"/>
</dbReference>
<evidence type="ECO:0000256" key="2">
    <source>
        <dbReference type="ARBA" id="ARBA00022475"/>
    </source>
</evidence>
<keyword evidence="6 10" id="KW-1133">Transmembrane helix</keyword>
<feature type="transmembrane region" description="Helical" evidence="10">
    <location>
        <begin position="296"/>
        <end position="315"/>
    </location>
</feature>
<feature type="transmembrane region" description="Helical" evidence="10">
    <location>
        <begin position="184"/>
        <end position="205"/>
    </location>
</feature>
<comment type="subcellular location">
    <subcellularLocation>
        <location evidence="1 10">Cell membrane</location>
        <topology evidence="1 10">Multi-pass membrane protein</topology>
    </subcellularLocation>
</comment>
<keyword evidence="3 10" id="KW-0716">Sensory transduction</keyword>
<dbReference type="PANTHER" id="PTHR21137:SF35">
    <property type="entry name" value="ODORANT RECEPTOR 19A-RELATED"/>
    <property type="match status" value="1"/>
</dbReference>
<dbReference type="GO" id="GO:0004984">
    <property type="term" value="F:olfactory receptor activity"/>
    <property type="evidence" value="ECO:0007669"/>
    <property type="project" value="InterPro"/>
</dbReference>
<evidence type="ECO:0000256" key="1">
    <source>
        <dbReference type="ARBA" id="ARBA00004651"/>
    </source>
</evidence>